<name>A0ABW8ME62_9BURK</name>
<feature type="chain" id="PRO_5045774119" description="Secreted protein" evidence="1">
    <location>
        <begin position="24"/>
        <end position="114"/>
    </location>
</feature>
<keyword evidence="1" id="KW-0732">Signal</keyword>
<gene>
    <name evidence="2" type="ORF">ABH943_001958</name>
</gene>
<reference evidence="2 3" key="2">
    <citation type="submission" date="2024-11" db="EMBL/GenBank/DDBJ databases">
        <title>Using genomics to understand microbial adaptation to soil warming.</title>
        <authorList>
            <person name="Deangelis K.M. PhD."/>
        </authorList>
    </citation>
    <scope>NUCLEOTIDE SEQUENCE [LARGE SCALE GENOMIC DNA]</scope>
    <source>
        <strain evidence="2 3">GAS97</strain>
    </source>
</reference>
<organism evidence="2 3">
    <name type="scientific">Caballeronia udeis</name>
    <dbReference type="NCBI Taxonomy" id="1232866"/>
    <lineage>
        <taxon>Bacteria</taxon>
        <taxon>Pseudomonadati</taxon>
        <taxon>Pseudomonadota</taxon>
        <taxon>Betaproteobacteria</taxon>
        <taxon>Burkholderiales</taxon>
        <taxon>Burkholderiaceae</taxon>
        <taxon>Caballeronia</taxon>
    </lineage>
</organism>
<evidence type="ECO:0000313" key="3">
    <source>
        <dbReference type="Proteomes" id="UP001620514"/>
    </source>
</evidence>
<feature type="signal peptide" evidence="1">
    <location>
        <begin position="1"/>
        <end position="23"/>
    </location>
</feature>
<dbReference type="Proteomes" id="UP001620514">
    <property type="component" value="Unassembled WGS sequence"/>
</dbReference>
<evidence type="ECO:0000313" key="2">
    <source>
        <dbReference type="EMBL" id="MFK4441943.1"/>
    </source>
</evidence>
<dbReference type="InterPro" id="IPR058228">
    <property type="entry name" value="Sap1-like"/>
</dbReference>
<evidence type="ECO:0000256" key="1">
    <source>
        <dbReference type="SAM" id="SignalP"/>
    </source>
</evidence>
<comment type="caution">
    <text evidence="2">The sequence shown here is derived from an EMBL/GenBank/DDBJ whole genome shotgun (WGS) entry which is preliminary data.</text>
</comment>
<keyword evidence="3" id="KW-1185">Reference proteome</keyword>
<dbReference type="EMBL" id="JBIYDN010000005">
    <property type="protein sequence ID" value="MFK4441943.1"/>
    <property type="molecule type" value="Genomic_DNA"/>
</dbReference>
<dbReference type="NCBIfam" id="NF046013">
    <property type="entry name" value="surf_attach_Sap1"/>
    <property type="match status" value="1"/>
</dbReference>
<reference evidence="2 3" key="1">
    <citation type="submission" date="2024-10" db="EMBL/GenBank/DDBJ databases">
        <authorList>
            <person name="Deangelis K."/>
            <person name="Huntemann M."/>
            <person name="Clum A."/>
            <person name="Wang J."/>
            <person name="Palaniappan K."/>
            <person name="Ritter S."/>
            <person name="Chen I.-M."/>
            <person name="Stamatis D."/>
            <person name="Reddy T."/>
            <person name="O'Malley R."/>
            <person name="Daum C."/>
            <person name="Ng V."/>
            <person name="Ivanova N."/>
            <person name="Kyrpides N."/>
            <person name="Woyke T."/>
        </authorList>
    </citation>
    <scope>NUCLEOTIDE SEQUENCE [LARGE SCALE GENOMIC DNA]</scope>
    <source>
        <strain evidence="2 3">GAS97</strain>
    </source>
</reference>
<dbReference type="RefSeq" id="WP_404606027.1">
    <property type="nucleotide sequence ID" value="NZ_JBIYDN010000005.1"/>
</dbReference>
<accession>A0ABW8ME62</accession>
<proteinExistence type="predicted"/>
<sequence>MKKRAIAGFAMIGLFAAIATVHAQDKAIQPEQTFSFMPNSFGCLSKDKFDSADQHAQAGEQQKMQEFFSGFQCMPTPEGAHFRVVQVVGHDVEFVSASNSDTQGLWTADRFIKQ</sequence>
<evidence type="ECO:0008006" key="4">
    <source>
        <dbReference type="Google" id="ProtNLM"/>
    </source>
</evidence>
<protein>
    <recommendedName>
        <fullName evidence="4">Secreted protein</fullName>
    </recommendedName>
</protein>